<dbReference type="EMBL" id="BOOH01000035">
    <property type="protein sequence ID" value="GIH77819.1"/>
    <property type="molecule type" value="Genomic_DNA"/>
</dbReference>
<evidence type="ECO:0000256" key="3">
    <source>
        <dbReference type="ARBA" id="ARBA00022475"/>
    </source>
</evidence>
<dbReference type="InterPro" id="IPR003593">
    <property type="entry name" value="AAA+_ATPase"/>
</dbReference>
<evidence type="ECO:0000256" key="5">
    <source>
        <dbReference type="ARBA" id="ARBA00022741"/>
    </source>
</evidence>
<feature type="transmembrane region" description="Helical" evidence="10">
    <location>
        <begin position="670"/>
        <end position="694"/>
    </location>
</feature>
<name>A0A8J3RMT8_9ACTN</name>
<feature type="transmembrane region" description="Helical" evidence="10">
    <location>
        <begin position="401"/>
        <end position="422"/>
    </location>
</feature>
<dbReference type="InterPro" id="IPR000731">
    <property type="entry name" value="SSD"/>
</dbReference>
<feature type="transmembrane region" description="Helical" evidence="10">
    <location>
        <begin position="305"/>
        <end position="328"/>
    </location>
</feature>
<organism evidence="12 13">
    <name type="scientific">Planobispora longispora</name>
    <dbReference type="NCBI Taxonomy" id="28887"/>
    <lineage>
        <taxon>Bacteria</taxon>
        <taxon>Bacillati</taxon>
        <taxon>Actinomycetota</taxon>
        <taxon>Actinomycetes</taxon>
        <taxon>Streptosporangiales</taxon>
        <taxon>Streptosporangiaceae</taxon>
        <taxon>Planobispora</taxon>
    </lineage>
</organism>
<feature type="compositionally biased region" description="Low complexity" evidence="9">
    <location>
        <begin position="368"/>
        <end position="378"/>
    </location>
</feature>
<dbReference type="PANTHER" id="PTHR33406">
    <property type="entry name" value="MEMBRANE PROTEIN MJ1562-RELATED"/>
    <property type="match status" value="1"/>
</dbReference>
<comment type="similarity">
    <text evidence="2">Belongs to the resistance-nodulation-cell division (RND) (TC 2.A.6) family. MmpL subfamily.</text>
</comment>
<keyword evidence="8 10" id="KW-0472">Membrane</keyword>
<feature type="transmembrane region" description="Helical" evidence="10">
    <location>
        <begin position="706"/>
        <end position="731"/>
    </location>
</feature>
<dbReference type="Pfam" id="PF03176">
    <property type="entry name" value="MMPL"/>
    <property type="match status" value="2"/>
</dbReference>
<feature type="transmembrane region" description="Helical" evidence="10">
    <location>
        <begin position="181"/>
        <end position="199"/>
    </location>
</feature>
<dbReference type="Gene3D" id="1.20.1640.10">
    <property type="entry name" value="Multidrug efflux transporter AcrB transmembrane domain"/>
    <property type="match status" value="2"/>
</dbReference>
<dbReference type="InterPro" id="IPR027417">
    <property type="entry name" value="P-loop_NTPase"/>
</dbReference>
<feature type="transmembrane region" description="Helical" evidence="10">
    <location>
        <begin position="559"/>
        <end position="582"/>
    </location>
</feature>
<evidence type="ECO:0000259" key="11">
    <source>
        <dbReference type="PROSITE" id="PS50156"/>
    </source>
</evidence>
<keyword evidence="13" id="KW-1185">Reference proteome</keyword>
<dbReference type="RefSeq" id="WP_203892379.1">
    <property type="nucleotide sequence ID" value="NZ_BOOH01000035.1"/>
</dbReference>
<dbReference type="InterPro" id="IPR003439">
    <property type="entry name" value="ABC_transporter-like_ATP-bd"/>
</dbReference>
<evidence type="ECO:0000256" key="1">
    <source>
        <dbReference type="ARBA" id="ARBA00004651"/>
    </source>
</evidence>
<feature type="region of interest" description="Disordered" evidence="9">
    <location>
        <begin position="359"/>
        <end position="389"/>
    </location>
</feature>
<evidence type="ECO:0000256" key="6">
    <source>
        <dbReference type="ARBA" id="ARBA00022840"/>
    </source>
</evidence>
<dbReference type="GO" id="GO:0005524">
    <property type="term" value="F:ATP binding"/>
    <property type="evidence" value="ECO:0007669"/>
    <property type="project" value="UniProtKB-KW"/>
</dbReference>
<comment type="caution">
    <text evidence="12">The sequence shown here is derived from an EMBL/GenBank/DDBJ whole genome shotgun (WGS) entry which is preliminary data.</text>
</comment>
<proteinExistence type="inferred from homology"/>
<dbReference type="Proteomes" id="UP000616724">
    <property type="component" value="Unassembled WGS sequence"/>
</dbReference>
<dbReference type="SUPFAM" id="SSF52540">
    <property type="entry name" value="P-loop containing nucleoside triphosphate hydrolases"/>
    <property type="match status" value="1"/>
</dbReference>
<dbReference type="AlphaFoldDB" id="A0A8J3RMT8"/>
<evidence type="ECO:0000313" key="13">
    <source>
        <dbReference type="Proteomes" id="UP000616724"/>
    </source>
</evidence>
<reference evidence="12 13" key="1">
    <citation type="submission" date="2021-01" db="EMBL/GenBank/DDBJ databases">
        <title>Whole genome shotgun sequence of Planobispora longispora NBRC 13918.</title>
        <authorList>
            <person name="Komaki H."/>
            <person name="Tamura T."/>
        </authorList>
    </citation>
    <scope>NUCLEOTIDE SEQUENCE [LARGE SCALE GENOMIC DNA]</scope>
    <source>
        <strain evidence="12 13">NBRC 13918</strain>
    </source>
</reference>
<dbReference type="GO" id="GO:0005886">
    <property type="term" value="C:plasma membrane"/>
    <property type="evidence" value="ECO:0007669"/>
    <property type="project" value="UniProtKB-SubCell"/>
</dbReference>
<evidence type="ECO:0000256" key="2">
    <source>
        <dbReference type="ARBA" id="ARBA00010157"/>
    </source>
</evidence>
<dbReference type="PANTHER" id="PTHR33406:SF11">
    <property type="entry name" value="MEMBRANE PROTEIN SCO6666-RELATED"/>
    <property type="match status" value="1"/>
</dbReference>
<feature type="domain" description="SSD" evidence="11">
    <location>
        <begin position="209"/>
        <end position="330"/>
    </location>
</feature>
<dbReference type="SUPFAM" id="SSF82866">
    <property type="entry name" value="Multidrug efflux transporter AcrB transmembrane domain"/>
    <property type="match status" value="2"/>
</dbReference>
<feature type="transmembrane region" description="Helical" evidence="10">
    <location>
        <begin position="594"/>
        <end position="615"/>
    </location>
</feature>
<protein>
    <submittedName>
        <fullName evidence="12">RND transporter</fullName>
    </submittedName>
</protein>
<evidence type="ECO:0000256" key="8">
    <source>
        <dbReference type="ARBA" id="ARBA00023136"/>
    </source>
</evidence>
<feature type="transmembrane region" description="Helical" evidence="10">
    <location>
        <begin position="206"/>
        <end position="226"/>
    </location>
</feature>
<feature type="transmembrane region" description="Helical" evidence="10">
    <location>
        <begin position="273"/>
        <end position="299"/>
    </location>
</feature>
<dbReference type="PROSITE" id="PS50156">
    <property type="entry name" value="SSD"/>
    <property type="match status" value="1"/>
</dbReference>
<dbReference type="GO" id="GO:0016887">
    <property type="term" value="F:ATP hydrolysis activity"/>
    <property type="evidence" value="ECO:0007669"/>
    <property type="project" value="InterPro"/>
</dbReference>
<accession>A0A8J3RMT8</accession>
<dbReference type="SMART" id="SM00382">
    <property type="entry name" value="AAA"/>
    <property type="match status" value="1"/>
</dbReference>
<keyword evidence="5" id="KW-0547">Nucleotide-binding</keyword>
<dbReference type="Pfam" id="PF00005">
    <property type="entry name" value="ABC_tran"/>
    <property type="match status" value="1"/>
</dbReference>
<comment type="subcellular location">
    <subcellularLocation>
        <location evidence="1">Cell membrane</location>
        <topology evidence="1">Multi-pass membrane protein</topology>
    </subcellularLocation>
</comment>
<evidence type="ECO:0000313" key="12">
    <source>
        <dbReference type="EMBL" id="GIH77819.1"/>
    </source>
</evidence>
<keyword evidence="6" id="KW-0067">ATP-binding</keyword>
<keyword evidence="4 10" id="KW-0812">Transmembrane</keyword>
<sequence length="1021" mass="104266">MSSLLYTLGRTCFRAGKAVIIAWVAVLAVLGSAAGALSTGMSNSFAIPGTPAQNALDTLARRFPQAGGAQAQMVVVTPAGETITDARVRARVGQVVDALGDVDGVAAVVDPYGENVTATLSGDGRAALVTVQLDVGGDEVTDELRSALVATAGPLRDAGAAVRFGGAAFGTAPPRLGATETLGVVVALVVLLVTFGSLLAAGMPLLIALVAVGVAMSVVMAATAFTSVSSTVPMLALMLGLAVGIDYALFILSRHRDQLADGLEPEESAARAVATAGSAVVFAGLTVIIALLGLAVARIPFLTTMGLAAAGAVLVAVLVTLTLLPALFGVSGGRLRPRPAGGFRGLRRLGGLRRLRGRGPAGAGAGAGAAVAATPDPAGEAEVPREGSPGRSRFAERWVRAVTRWPVLTVLLVTVCLGVVAVPGLDLRLALPGNGSAPPGSTQRQAYDLVAEHFGAGFNGPLLVTADIIRTTDPLGVVDGIADELRALPGVAAVTMATPNASADTGIISLVPESGPEEAATEDLVARIRGMNGHFQDEYGVAIAVTGHTALTIDVSDRLAGALLPFGVLVVGLSLILLGAVFRSVAVPVKATVGYLLSVGASFGVVAAVFEWGWAAEALDVPRTGPVISFMPILLMGVLFGLAMDYEVFLVSRMREEYVHGGDARRAVTVGYVAGARVVTAAALIMIAVFAAFVPHGDANIKPISLALAAGVLIDAFVVRMVFVPAVLAVLGRAAWWLPPWLARALPSFDVEGEGLRHRLQMAGWPAPGAAGAIDAEGLCLTGPEGPVFTGVRLTVPPGAVLAVHGPPGTGKTALLLTLAGRMPFDSGLLKVAGHVLPGEAGAVRTRVALAEMPGINDLEESLSVEEHVAERLALLSLRPWVSRAAVTRVMDLMDAAVTAATGAHAVLDRTGLVADVTPLERKILGIALALIGSPSLVVVDDVDSLRAPADRRALWRALAWLTDRSGTGRPDGLPDARDALPPVTAVASCQDPAEAAAAIPPERLLPLDMTTVHPLPARAR</sequence>
<evidence type="ECO:0000256" key="7">
    <source>
        <dbReference type="ARBA" id="ARBA00022989"/>
    </source>
</evidence>
<evidence type="ECO:0000256" key="10">
    <source>
        <dbReference type="SAM" id="Phobius"/>
    </source>
</evidence>
<keyword evidence="3" id="KW-1003">Cell membrane</keyword>
<evidence type="ECO:0000256" key="4">
    <source>
        <dbReference type="ARBA" id="ARBA00022692"/>
    </source>
</evidence>
<dbReference type="InterPro" id="IPR050545">
    <property type="entry name" value="Mycobact_MmpL"/>
</dbReference>
<dbReference type="InterPro" id="IPR004869">
    <property type="entry name" value="MMPL_dom"/>
</dbReference>
<gene>
    <name evidence="12" type="ORF">Plo01_42480</name>
</gene>
<keyword evidence="7 10" id="KW-1133">Transmembrane helix</keyword>
<dbReference type="Gene3D" id="3.40.50.300">
    <property type="entry name" value="P-loop containing nucleotide triphosphate hydrolases"/>
    <property type="match status" value="1"/>
</dbReference>
<feature type="transmembrane region" description="Helical" evidence="10">
    <location>
        <begin position="627"/>
        <end position="649"/>
    </location>
</feature>
<evidence type="ECO:0000256" key="9">
    <source>
        <dbReference type="SAM" id="MobiDB-lite"/>
    </source>
</evidence>
<feature type="transmembrane region" description="Helical" evidence="10">
    <location>
        <begin position="232"/>
        <end position="252"/>
    </location>
</feature>